<dbReference type="Proteomes" id="UP001303046">
    <property type="component" value="Unassembled WGS sequence"/>
</dbReference>
<name>A0ABR1E7X7_NECAM</name>
<evidence type="ECO:0000313" key="2">
    <source>
        <dbReference type="Proteomes" id="UP001303046"/>
    </source>
</evidence>
<accession>A0ABR1E7X7</accession>
<protein>
    <submittedName>
        <fullName evidence="1">Uncharacterized protein</fullName>
    </submittedName>
</protein>
<evidence type="ECO:0000313" key="1">
    <source>
        <dbReference type="EMBL" id="KAK6758799.1"/>
    </source>
</evidence>
<reference evidence="1 2" key="1">
    <citation type="submission" date="2023-08" db="EMBL/GenBank/DDBJ databases">
        <title>A Necator americanus chromosomal reference genome.</title>
        <authorList>
            <person name="Ilik V."/>
            <person name="Petrzelkova K.J."/>
            <person name="Pardy F."/>
            <person name="Fuh T."/>
            <person name="Niatou-Singa F.S."/>
            <person name="Gouil Q."/>
            <person name="Baker L."/>
            <person name="Ritchie M.E."/>
            <person name="Jex A.R."/>
            <person name="Gazzola D."/>
            <person name="Li H."/>
            <person name="Toshio Fujiwara R."/>
            <person name="Zhan B."/>
            <person name="Aroian R.V."/>
            <person name="Pafco B."/>
            <person name="Schwarz E.M."/>
        </authorList>
    </citation>
    <scope>NUCLEOTIDE SEQUENCE [LARGE SCALE GENOMIC DNA]</scope>
    <source>
        <strain evidence="1 2">Aroian</strain>
        <tissue evidence="1">Whole animal</tissue>
    </source>
</reference>
<keyword evidence="2" id="KW-1185">Reference proteome</keyword>
<organism evidence="1 2">
    <name type="scientific">Necator americanus</name>
    <name type="common">Human hookworm</name>
    <dbReference type="NCBI Taxonomy" id="51031"/>
    <lineage>
        <taxon>Eukaryota</taxon>
        <taxon>Metazoa</taxon>
        <taxon>Ecdysozoa</taxon>
        <taxon>Nematoda</taxon>
        <taxon>Chromadorea</taxon>
        <taxon>Rhabditida</taxon>
        <taxon>Rhabditina</taxon>
        <taxon>Rhabditomorpha</taxon>
        <taxon>Strongyloidea</taxon>
        <taxon>Ancylostomatidae</taxon>
        <taxon>Bunostominae</taxon>
        <taxon>Necator</taxon>
    </lineage>
</organism>
<sequence length="83" mass="9450">MELLLRASAIATHDRSKDGYFYRFGPEGVQFTNRAVVLTSSNDCEDCKTSHDSVMLLVYYTMTDIIIKCKEHSTDVYMENGLC</sequence>
<gene>
    <name evidence="1" type="primary">Necator_chrV.g20978</name>
    <name evidence="1" type="ORF">RB195_016185</name>
</gene>
<dbReference type="EMBL" id="JAVFWL010000005">
    <property type="protein sequence ID" value="KAK6758799.1"/>
    <property type="molecule type" value="Genomic_DNA"/>
</dbReference>
<comment type="caution">
    <text evidence="1">The sequence shown here is derived from an EMBL/GenBank/DDBJ whole genome shotgun (WGS) entry which is preliminary data.</text>
</comment>
<proteinExistence type="predicted"/>